<accession>A0ABR9QV59</accession>
<dbReference type="Pfam" id="PF04892">
    <property type="entry name" value="VanZ"/>
    <property type="match status" value="1"/>
</dbReference>
<dbReference type="RefSeq" id="WP_226384423.1">
    <property type="nucleotide sequence ID" value="NZ_JADCKA010000001.1"/>
</dbReference>
<dbReference type="PANTHER" id="PTHR36834">
    <property type="entry name" value="MEMBRANE PROTEIN-RELATED"/>
    <property type="match status" value="1"/>
</dbReference>
<feature type="transmembrane region" description="Helical" evidence="1">
    <location>
        <begin position="152"/>
        <end position="169"/>
    </location>
</feature>
<protein>
    <submittedName>
        <fullName evidence="3">VanZ family protein</fullName>
    </submittedName>
</protein>
<keyword evidence="1" id="KW-0472">Membrane</keyword>
<dbReference type="InterPro" id="IPR053150">
    <property type="entry name" value="Teicoplanin_resist-assoc"/>
</dbReference>
<evidence type="ECO:0000259" key="2">
    <source>
        <dbReference type="Pfam" id="PF04892"/>
    </source>
</evidence>
<dbReference type="PANTHER" id="PTHR36834:SF1">
    <property type="entry name" value="INTEGRAL MEMBRANE PROTEIN"/>
    <property type="match status" value="1"/>
</dbReference>
<feature type="transmembrane region" description="Helical" evidence="1">
    <location>
        <begin position="116"/>
        <end position="140"/>
    </location>
</feature>
<keyword evidence="1" id="KW-0812">Transmembrane</keyword>
<organism evidence="3 4">
    <name type="scientific">Gallibacter intestinalis</name>
    <dbReference type="NCBI Taxonomy" id="2779356"/>
    <lineage>
        <taxon>Bacteria</taxon>
        <taxon>Bacillati</taxon>
        <taxon>Bacillota</taxon>
        <taxon>Clostridia</taxon>
        <taxon>Eubacteriales</taxon>
        <taxon>Eubacteriaceae</taxon>
        <taxon>Gallibacter</taxon>
    </lineage>
</organism>
<proteinExistence type="predicted"/>
<comment type="caution">
    <text evidence="3">The sequence shown here is derived from an EMBL/GenBank/DDBJ whole genome shotgun (WGS) entry which is preliminary data.</text>
</comment>
<dbReference type="Proteomes" id="UP001516588">
    <property type="component" value="Unassembled WGS sequence"/>
</dbReference>
<evidence type="ECO:0000313" key="3">
    <source>
        <dbReference type="EMBL" id="MBE5034755.1"/>
    </source>
</evidence>
<feature type="transmembrane region" description="Helical" evidence="1">
    <location>
        <begin position="82"/>
        <end position="104"/>
    </location>
</feature>
<keyword evidence="4" id="KW-1185">Reference proteome</keyword>
<reference evidence="3 4" key="1">
    <citation type="submission" date="2020-10" db="EMBL/GenBank/DDBJ databases">
        <title>ChiBAC.</title>
        <authorList>
            <person name="Zenner C."/>
            <person name="Hitch T.C.A."/>
            <person name="Clavel T."/>
        </authorList>
    </citation>
    <scope>NUCLEOTIDE SEQUENCE [LARGE SCALE GENOMIC DNA]</scope>
    <source>
        <strain evidence="3 4">DSM 108706</strain>
    </source>
</reference>
<feature type="transmembrane region" description="Helical" evidence="1">
    <location>
        <begin position="38"/>
        <end position="58"/>
    </location>
</feature>
<dbReference type="EMBL" id="JADCKA010000001">
    <property type="protein sequence ID" value="MBE5034755.1"/>
    <property type="molecule type" value="Genomic_DNA"/>
</dbReference>
<dbReference type="InterPro" id="IPR006976">
    <property type="entry name" value="VanZ-like"/>
</dbReference>
<evidence type="ECO:0000313" key="4">
    <source>
        <dbReference type="Proteomes" id="UP001516588"/>
    </source>
</evidence>
<feature type="domain" description="VanZ-like" evidence="2">
    <location>
        <begin position="41"/>
        <end position="163"/>
    </location>
</feature>
<name>A0ABR9QV59_9FIRM</name>
<keyword evidence="1" id="KW-1133">Transmembrane helix</keyword>
<feature type="transmembrane region" description="Helical" evidence="1">
    <location>
        <begin position="6"/>
        <end position="26"/>
    </location>
</feature>
<evidence type="ECO:0000256" key="1">
    <source>
        <dbReference type="SAM" id="Phobius"/>
    </source>
</evidence>
<sequence>MSYFFEGWLLAAYIIIALIITAKAIYKNEHPITRSICFVGFFIYLYFLIDLTQFPIYVSPSMAEELGGNIFNSLNLIPFKDIFNMSGFYNIVATIPLGVLIPLITQRIWSFESISLMGICTGLLLEGLQLCQLFIIGYTLRIVDDNDVICNGLGVIIGYIVFKAGYTLLSSLANKTLSNFITDYFRS</sequence>
<gene>
    <name evidence="3" type="ORF">INF20_00430</name>
</gene>